<evidence type="ECO:0000313" key="2">
    <source>
        <dbReference type="Proteomes" id="UP000721954"/>
    </source>
</evidence>
<sequence length="81" mass="8995">MTDDHAYREAQRAVARIQRLSDECWHALDASSQSMDDDAWVGPVARGFHEAVRADVGELQAQLAEAVREANAKLQSMPRTS</sequence>
<dbReference type="EMBL" id="JAFFZM010000013">
    <property type="protein sequence ID" value="MBO8200869.1"/>
    <property type="molecule type" value="Genomic_DNA"/>
</dbReference>
<proteinExistence type="predicted"/>
<comment type="caution">
    <text evidence="1">The sequence shown here is derived from an EMBL/GenBank/DDBJ whole genome shotgun (WGS) entry which is preliminary data.</text>
</comment>
<evidence type="ECO:0008006" key="3">
    <source>
        <dbReference type="Google" id="ProtNLM"/>
    </source>
</evidence>
<gene>
    <name evidence="1" type="ORF">JW613_21525</name>
</gene>
<dbReference type="Proteomes" id="UP000721954">
    <property type="component" value="Unassembled WGS sequence"/>
</dbReference>
<name>A0ABS3XZR1_9ACTN</name>
<dbReference type="GeneID" id="96261200"/>
<keyword evidence="2" id="KW-1185">Reference proteome</keyword>
<reference evidence="1 2" key="1">
    <citation type="submission" date="2021-02" db="EMBL/GenBank/DDBJ databases">
        <title>Streptomyces spirodelae sp. nov., isolated from duckweed.</title>
        <authorList>
            <person name="Saimee Y."/>
            <person name="Duangmal K."/>
        </authorList>
    </citation>
    <scope>NUCLEOTIDE SEQUENCE [LARGE SCALE GENOMIC DNA]</scope>
    <source>
        <strain evidence="1 2">DSM 42105</strain>
    </source>
</reference>
<protein>
    <recommendedName>
        <fullName evidence="3">WXG100 family type VII secretion target</fullName>
    </recommendedName>
</protein>
<accession>A0ABS3XZR1</accession>
<dbReference type="RefSeq" id="WP_209212487.1">
    <property type="nucleotide sequence ID" value="NZ_JAFFZM010000013.1"/>
</dbReference>
<evidence type="ECO:0000313" key="1">
    <source>
        <dbReference type="EMBL" id="MBO8200869.1"/>
    </source>
</evidence>
<organism evidence="1 2">
    <name type="scientific">Streptomyces smyrnaeus</name>
    <dbReference type="NCBI Taxonomy" id="1387713"/>
    <lineage>
        <taxon>Bacteria</taxon>
        <taxon>Bacillati</taxon>
        <taxon>Actinomycetota</taxon>
        <taxon>Actinomycetes</taxon>
        <taxon>Kitasatosporales</taxon>
        <taxon>Streptomycetaceae</taxon>
        <taxon>Streptomyces</taxon>
    </lineage>
</organism>